<gene>
    <name evidence="3" type="ORF">JIN81_13425</name>
</gene>
<sequence>MSLQPPPLPPSLPPRPEAAVGRTEKKSLLWLWIVLGVVGVIGIVSVIVAAAVVYRVAERSESLAASISNEQVAAELGLNEEREGYVHEWLEDVEFEPSGTPDDPDGSEFELIRYPSEVGELAAYLTPDPGDGERRPAVVWAKGGFGGIGSYLWEEADPENDQSVRAFLDEDLVVMCPSWRGENDNPGRFELFFGEVDDLLAAVDFVKSQPHVDPDRVYLAGHSTGGTLVLLAAASGAEVRAAFSFGGAPDMVAVMSDGVGYGNTPYGGDVDRGHELRSAIRYTPYIACPTFYFEGGYSSYQDQAAAMERMAAKHGVGFAAFQLPGDHFDILAPTTELVAKKIKADIGPGCSIEVTLDELNEAWDVVHNKPVDEVLARWMEEGGDLREMLDELGEEVAVDDLGDLAAMVRALKTCAEKDGDEAAEDMATVVSLIEYCYEDDVLMEFEEEAAVIIHKWLRKHAESEASEEQQRAILDVVETLIWNIDGRVSELISNWLEDGFAEGHWRWEGVFDAFDCDDGIFEELLESFEGQPPAGPTGAMLLTRINRMHFDEEWEGDHPYDTPAGAKCLKDWLAPESDDAFAAGFGLAFVNDETREGLVELGLRHPSPSVRMEVAWSDVRTDGDLGLEYLQKACLDVGWSELAVSYLEELELADEVPAAAREPDFVAKADMADWLRHPNELGEVPETLEQIDAQELYWPPSEEKQMMRIFRFTHLPKEGAEPETYYGFVGSTTWSSFEEFDEEPSIETLYAGQCARELNWHREGEGDEVSAEKALELLKKHNPDFGS</sequence>
<dbReference type="InterPro" id="IPR001375">
    <property type="entry name" value="Peptidase_S9_cat"/>
</dbReference>
<keyword evidence="1" id="KW-0812">Transmembrane</keyword>
<comment type="caution">
    <text evidence="3">The sequence shown here is derived from an EMBL/GenBank/DDBJ whole genome shotgun (WGS) entry which is preliminary data.</text>
</comment>
<evidence type="ECO:0000313" key="4">
    <source>
        <dbReference type="Proteomes" id="UP000658278"/>
    </source>
</evidence>
<keyword evidence="3" id="KW-0378">Hydrolase</keyword>
<dbReference type="GO" id="GO:0006508">
    <property type="term" value="P:proteolysis"/>
    <property type="evidence" value="ECO:0007669"/>
    <property type="project" value="InterPro"/>
</dbReference>
<name>A0A934RF69_9BACT</name>
<dbReference type="GO" id="GO:0008236">
    <property type="term" value="F:serine-type peptidase activity"/>
    <property type="evidence" value="ECO:0007669"/>
    <property type="project" value="InterPro"/>
</dbReference>
<feature type="domain" description="Peptidase S9 prolyl oligopeptidase catalytic" evidence="2">
    <location>
        <begin position="193"/>
        <end position="258"/>
    </location>
</feature>
<evidence type="ECO:0000256" key="1">
    <source>
        <dbReference type="SAM" id="Phobius"/>
    </source>
</evidence>
<keyword evidence="1" id="KW-1133">Transmembrane helix</keyword>
<dbReference type="SUPFAM" id="SSF53474">
    <property type="entry name" value="alpha/beta-Hydrolases"/>
    <property type="match status" value="1"/>
</dbReference>
<proteinExistence type="predicted"/>
<organism evidence="3 4">
    <name type="scientific">Haloferula rosea</name>
    <dbReference type="NCBI Taxonomy" id="490093"/>
    <lineage>
        <taxon>Bacteria</taxon>
        <taxon>Pseudomonadati</taxon>
        <taxon>Verrucomicrobiota</taxon>
        <taxon>Verrucomicrobiia</taxon>
        <taxon>Verrucomicrobiales</taxon>
        <taxon>Verrucomicrobiaceae</taxon>
        <taxon>Haloferula</taxon>
    </lineage>
</organism>
<dbReference type="PANTHER" id="PTHR22946">
    <property type="entry name" value="DIENELACTONE HYDROLASE DOMAIN-CONTAINING PROTEIN-RELATED"/>
    <property type="match status" value="1"/>
</dbReference>
<dbReference type="EMBL" id="JAENII010000010">
    <property type="protein sequence ID" value="MBK1828026.1"/>
    <property type="molecule type" value="Genomic_DNA"/>
</dbReference>
<dbReference type="Pfam" id="PF00326">
    <property type="entry name" value="Peptidase_S9"/>
    <property type="match status" value="1"/>
</dbReference>
<dbReference type="Proteomes" id="UP000658278">
    <property type="component" value="Unassembled WGS sequence"/>
</dbReference>
<dbReference type="AlphaFoldDB" id="A0A934RF69"/>
<protein>
    <submittedName>
        <fullName evidence="3">Alpha/beta fold hydrolase</fullName>
    </submittedName>
</protein>
<dbReference type="InterPro" id="IPR050261">
    <property type="entry name" value="FrsA_esterase"/>
</dbReference>
<evidence type="ECO:0000259" key="2">
    <source>
        <dbReference type="Pfam" id="PF00326"/>
    </source>
</evidence>
<dbReference type="Gene3D" id="3.40.50.1820">
    <property type="entry name" value="alpha/beta hydrolase"/>
    <property type="match status" value="1"/>
</dbReference>
<evidence type="ECO:0000313" key="3">
    <source>
        <dbReference type="EMBL" id="MBK1828026.1"/>
    </source>
</evidence>
<accession>A0A934RF69</accession>
<keyword evidence="4" id="KW-1185">Reference proteome</keyword>
<feature type="transmembrane region" description="Helical" evidence="1">
    <location>
        <begin position="29"/>
        <end position="54"/>
    </location>
</feature>
<dbReference type="InterPro" id="IPR029058">
    <property type="entry name" value="AB_hydrolase_fold"/>
</dbReference>
<keyword evidence="1" id="KW-0472">Membrane</keyword>
<dbReference type="RefSeq" id="WP_200280598.1">
    <property type="nucleotide sequence ID" value="NZ_JAENII010000010.1"/>
</dbReference>
<reference evidence="3" key="1">
    <citation type="submission" date="2021-01" db="EMBL/GenBank/DDBJ databases">
        <title>Modified the classification status of verrucomicrobia.</title>
        <authorList>
            <person name="Feng X."/>
        </authorList>
    </citation>
    <scope>NUCLEOTIDE SEQUENCE</scope>
    <source>
        <strain evidence="3">KCTC 22201</strain>
    </source>
</reference>